<name>A0A100YAB4_9ACTN</name>
<evidence type="ECO:0000313" key="1">
    <source>
        <dbReference type="EMBL" id="KUH40697.1"/>
    </source>
</evidence>
<comment type="caution">
    <text evidence="1">The sequence shown here is derived from an EMBL/GenBank/DDBJ whole genome shotgun (WGS) entry which is preliminary data.</text>
</comment>
<protein>
    <submittedName>
        <fullName evidence="1">Uncharacterized protein</fullName>
    </submittedName>
</protein>
<proteinExistence type="predicted"/>
<dbReference type="EMBL" id="LNSV01000001">
    <property type="protein sequence ID" value="KUH40697.1"/>
    <property type="molecule type" value="Genomic_DNA"/>
</dbReference>
<keyword evidence="2" id="KW-1185">Reference proteome</keyword>
<reference evidence="1 2" key="1">
    <citation type="submission" date="2015-11" db="EMBL/GenBank/DDBJ databases">
        <title>Genome-wide analysis reveals the secondary metabolome in Streptomyces kanasensis ZX01.</title>
        <authorList>
            <person name="Zhang G."/>
            <person name="Han L."/>
            <person name="Feng J."/>
            <person name="Zhang X."/>
        </authorList>
    </citation>
    <scope>NUCLEOTIDE SEQUENCE [LARGE SCALE GENOMIC DNA]</scope>
    <source>
        <strain evidence="1 2">ZX01</strain>
    </source>
</reference>
<accession>A0A100YAB4</accession>
<dbReference type="OrthoDB" id="4195475at2"/>
<sequence>MGRFTKRVGGFDSPHSVEDTLQVLFNGVAEQLSTPSPTVSAPGVEAAVYLSRFDTSGVTVTAGNRIETYFTFHVDLTPTTGGCTGEAYFDRRMGAITRWMGNAMGLTGGLALVFQRCSVRTRGWTIA</sequence>
<dbReference type="AlphaFoldDB" id="A0A100YAB4"/>
<organism evidence="1 2">
    <name type="scientific">Streptomyces kanasensis</name>
    <dbReference type="NCBI Taxonomy" id="936756"/>
    <lineage>
        <taxon>Bacteria</taxon>
        <taxon>Bacillati</taxon>
        <taxon>Actinomycetota</taxon>
        <taxon>Actinomycetes</taxon>
        <taxon>Kitasatosporales</taxon>
        <taxon>Streptomycetaceae</taxon>
        <taxon>Streptomyces</taxon>
    </lineage>
</organism>
<dbReference type="STRING" id="936756.ATE80_00470"/>
<evidence type="ECO:0000313" key="2">
    <source>
        <dbReference type="Proteomes" id="UP000054011"/>
    </source>
</evidence>
<dbReference type="Proteomes" id="UP000054011">
    <property type="component" value="Unassembled WGS sequence"/>
</dbReference>
<gene>
    <name evidence="1" type="ORF">ATE80_00470</name>
</gene>
<dbReference type="RefSeq" id="WP_058940046.1">
    <property type="nucleotide sequence ID" value="NZ_LNSV01000001.1"/>
</dbReference>